<gene>
    <name evidence="2" type="ORF">NLI96_g8714</name>
</gene>
<dbReference type="EMBL" id="JANAWD010000406">
    <property type="protein sequence ID" value="KAJ3479930.1"/>
    <property type="molecule type" value="Genomic_DNA"/>
</dbReference>
<evidence type="ECO:0000313" key="2">
    <source>
        <dbReference type="EMBL" id="KAJ3479930.1"/>
    </source>
</evidence>
<sequence>MVEPTARIRAFELSDLKAVRFYAGKAQMEGLTAANVNLYKNPFIIALWLGFSSAFIQYMKWWPTGQHGLMEYLKPLPAFFSMAVPILYFVDWYNRPKFDQNLQNTLRRPDLVDVAAYYARSPASGLWFLELGNRFIGLIAIDASLDSTSDDVVVSSESKSKSDKLSNKEGTSEVATIRHFHVEELYRAAAAEDDLLEYALKHVFSSNSKVQVVRALESPLTPYIGKALRKEGFKPTKTVDTIGIFNWEVRMHELRREHWRGA</sequence>
<feature type="transmembrane region" description="Helical" evidence="1">
    <location>
        <begin position="76"/>
        <end position="93"/>
    </location>
</feature>
<keyword evidence="1" id="KW-0812">Transmembrane</keyword>
<accession>A0AAD5YBR7</accession>
<reference evidence="2" key="1">
    <citation type="submission" date="2022-07" db="EMBL/GenBank/DDBJ databases">
        <title>Genome Sequence of Physisporinus lineatus.</title>
        <authorList>
            <person name="Buettner E."/>
        </authorList>
    </citation>
    <scope>NUCLEOTIDE SEQUENCE</scope>
    <source>
        <strain evidence="2">VT162</strain>
    </source>
</reference>
<dbReference type="AlphaFoldDB" id="A0AAD5YBR7"/>
<comment type="caution">
    <text evidence="2">The sequence shown here is derived from an EMBL/GenBank/DDBJ whole genome shotgun (WGS) entry which is preliminary data.</text>
</comment>
<dbReference type="Proteomes" id="UP001212997">
    <property type="component" value="Unassembled WGS sequence"/>
</dbReference>
<keyword evidence="1" id="KW-0472">Membrane</keyword>
<organism evidence="2 3">
    <name type="scientific">Meripilus lineatus</name>
    <dbReference type="NCBI Taxonomy" id="2056292"/>
    <lineage>
        <taxon>Eukaryota</taxon>
        <taxon>Fungi</taxon>
        <taxon>Dikarya</taxon>
        <taxon>Basidiomycota</taxon>
        <taxon>Agaricomycotina</taxon>
        <taxon>Agaricomycetes</taxon>
        <taxon>Polyporales</taxon>
        <taxon>Meripilaceae</taxon>
        <taxon>Meripilus</taxon>
    </lineage>
</organism>
<name>A0AAD5YBR7_9APHY</name>
<keyword evidence="1" id="KW-1133">Transmembrane helix</keyword>
<keyword evidence="3" id="KW-1185">Reference proteome</keyword>
<protein>
    <submittedName>
        <fullName evidence="2">Uncharacterized protein</fullName>
    </submittedName>
</protein>
<proteinExistence type="predicted"/>
<feature type="transmembrane region" description="Helical" evidence="1">
    <location>
        <begin position="38"/>
        <end position="56"/>
    </location>
</feature>
<evidence type="ECO:0000313" key="3">
    <source>
        <dbReference type="Proteomes" id="UP001212997"/>
    </source>
</evidence>
<evidence type="ECO:0000256" key="1">
    <source>
        <dbReference type="SAM" id="Phobius"/>
    </source>
</evidence>